<accession>A0A210QY42</accession>
<feature type="domain" description="Major facilitator superfamily (MFS) profile" evidence="4">
    <location>
        <begin position="32"/>
        <end position="424"/>
    </location>
</feature>
<feature type="transmembrane region" description="Helical" evidence="3">
    <location>
        <begin position="368"/>
        <end position="389"/>
    </location>
</feature>
<evidence type="ECO:0000256" key="3">
    <source>
        <dbReference type="SAM" id="Phobius"/>
    </source>
</evidence>
<name>A0A210QY42_MIZYE</name>
<protein>
    <submittedName>
        <fullName evidence="5">Monocarboxylate transporter 10</fullName>
    </submittedName>
</protein>
<dbReference type="EMBL" id="NEDP02001291">
    <property type="protein sequence ID" value="OWF53663.1"/>
    <property type="molecule type" value="Genomic_DNA"/>
</dbReference>
<feature type="region of interest" description="Disordered" evidence="2">
    <location>
        <begin position="814"/>
        <end position="859"/>
    </location>
</feature>
<feature type="transmembrane region" description="Helical" evidence="3">
    <location>
        <begin position="281"/>
        <end position="298"/>
    </location>
</feature>
<feature type="transmembrane region" description="Helical" evidence="3">
    <location>
        <begin position="401"/>
        <end position="420"/>
    </location>
</feature>
<feature type="transmembrane region" description="Helical" evidence="3">
    <location>
        <begin position="336"/>
        <end position="356"/>
    </location>
</feature>
<keyword evidence="3" id="KW-0472">Membrane</keyword>
<dbReference type="PANTHER" id="PTHR11360:SF284">
    <property type="entry name" value="EG:103B4.3 PROTEIN-RELATED"/>
    <property type="match status" value="1"/>
</dbReference>
<feature type="transmembrane region" description="Helical" evidence="3">
    <location>
        <begin position="190"/>
        <end position="211"/>
    </location>
</feature>
<dbReference type="AlphaFoldDB" id="A0A210QY42"/>
<reference evidence="5 6" key="1">
    <citation type="journal article" date="2017" name="Nat. Ecol. Evol.">
        <title>Scallop genome provides insights into evolution of bilaterian karyotype and development.</title>
        <authorList>
            <person name="Wang S."/>
            <person name="Zhang J."/>
            <person name="Jiao W."/>
            <person name="Li J."/>
            <person name="Xun X."/>
            <person name="Sun Y."/>
            <person name="Guo X."/>
            <person name="Huan P."/>
            <person name="Dong B."/>
            <person name="Zhang L."/>
            <person name="Hu X."/>
            <person name="Sun X."/>
            <person name="Wang J."/>
            <person name="Zhao C."/>
            <person name="Wang Y."/>
            <person name="Wang D."/>
            <person name="Huang X."/>
            <person name="Wang R."/>
            <person name="Lv J."/>
            <person name="Li Y."/>
            <person name="Zhang Z."/>
            <person name="Liu B."/>
            <person name="Lu W."/>
            <person name="Hui Y."/>
            <person name="Liang J."/>
            <person name="Zhou Z."/>
            <person name="Hou R."/>
            <person name="Li X."/>
            <person name="Liu Y."/>
            <person name="Li H."/>
            <person name="Ning X."/>
            <person name="Lin Y."/>
            <person name="Zhao L."/>
            <person name="Xing Q."/>
            <person name="Dou J."/>
            <person name="Li Y."/>
            <person name="Mao J."/>
            <person name="Guo H."/>
            <person name="Dou H."/>
            <person name="Li T."/>
            <person name="Mu C."/>
            <person name="Jiang W."/>
            <person name="Fu Q."/>
            <person name="Fu X."/>
            <person name="Miao Y."/>
            <person name="Liu J."/>
            <person name="Yu Q."/>
            <person name="Li R."/>
            <person name="Liao H."/>
            <person name="Li X."/>
            <person name="Kong Y."/>
            <person name="Jiang Z."/>
            <person name="Chourrout D."/>
            <person name="Li R."/>
            <person name="Bao Z."/>
        </authorList>
    </citation>
    <scope>NUCLEOTIDE SEQUENCE [LARGE SCALE GENOMIC DNA]</scope>
    <source>
        <strain evidence="5 6">PY_sf001</strain>
    </source>
</reference>
<feature type="compositionally biased region" description="Polar residues" evidence="2">
    <location>
        <begin position="502"/>
        <end position="511"/>
    </location>
</feature>
<dbReference type="PROSITE" id="PS50850">
    <property type="entry name" value="MFS"/>
    <property type="match status" value="1"/>
</dbReference>
<feature type="compositionally biased region" description="Basic and acidic residues" evidence="2">
    <location>
        <begin position="537"/>
        <end position="549"/>
    </location>
</feature>
<feature type="region of interest" description="Disordered" evidence="2">
    <location>
        <begin position="483"/>
        <end position="512"/>
    </location>
</feature>
<organism evidence="5 6">
    <name type="scientific">Mizuhopecten yessoensis</name>
    <name type="common">Japanese scallop</name>
    <name type="synonym">Patinopecten yessoensis</name>
    <dbReference type="NCBI Taxonomy" id="6573"/>
    <lineage>
        <taxon>Eukaryota</taxon>
        <taxon>Metazoa</taxon>
        <taxon>Spiralia</taxon>
        <taxon>Lophotrochozoa</taxon>
        <taxon>Mollusca</taxon>
        <taxon>Bivalvia</taxon>
        <taxon>Autobranchia</taxon>
        <taxon>Pteriomorphia</taxon>
        <taxon>Pectinida</taxon>
        <taxon>Pectinoidea</taxon>
        <taxon>Pectinidae</taxon>
        <taxon>Mizuhopecten</taxon>
    </lineage>
</organism>
<keyword evidence="3" id="KW-0812">Transmembrane</keyword>
<dbReference type="Proteomes" id="UP000242188">
    <property type="component" value="Unassembled WGS sequence"/>
</dbReference>
<sequence>MASPERALIDDIHGDPEQLNQTLQSKKDSRYSWFVCACGFVMQVFILGIHHAFGVFFVEFVKEFKVSKSQAAWVGSVAYGLSMTFGPVVAIMLKRWGNRRVMMAGACICAISVLASSFVVRLTQLFGTFSFLYGIGTCMCTQPTMTIGPTYFDKHLSVAIGLMTAGSSVGTLVMAPLSQCLIDNIGWRNTFRVFTGSCLCCALCGAFIVPLDEDTKRQAMTSESVDMSAFRRVLKELRLWKNRVFIVWTLAITSVMFGFYIPYVHLVSYAEDIGIPPERGSIFVMLLGASTAIGRISFGKIVQLGFLNRIHMHQISMVITGTGVMLLPMIKTFSGIAVYVIVVGLVDGCYVVLLPVLTTSLMGAENTVIAWCFLVGTSSITFTLGPPVAGALYDALGSYDVAFHCAGIPVIGGAVILFFIPWAQRTNTVFDIPPHTISECALNEYDFIDDLLYGPRDTLPVSSSCTLNSGSIVRESSVSLRMTTPSRGIKSSMRSRAKSYRDQSTATSPGSVSLVPVDVQNALEQLEKTRQMLERVLSKDREETSKRSVSELVQTQTRREHTLTNAMSIMSVPVGLHMSCSRCRPYTQDQHVEGTPGECGRDYRDLVSPTSPTQLSMGSSFQSRNLSDYQENTDTLCAIGGYHATGYLSPERKTTILCPGRSTCSFQQSHSIQERPCTHTACTDKGEGPEFDRVVHSQIENLRETLLSPSKIPSFEENKEDDLQKDSSSDFQLIDQSDLEPVAGSVYSLDAPSHKRESIHKLCSPKLEVIEEVPVNITQADNTVGNAELSSEAVETWLRNSPNCTQVRIPLDGESCLSDNDSSPNTDVTVHETASNRSSPGGEIDVFTHLFDDDDDNTI</sequence>
<keyword evidence="3" id="KW-1133">Transmembrane helix</keyword>
<dbReference type="GO" id="GO:0016020">
    <property type="term" value="C:membrane"/>
    <property type="evidence" value="ECO:0007669"/>
    <property type="project" value="UniProtKB-SubCell"/>
</dbReference>
<feature type="transmembrane region" description="Helical" evidence="3">
    <location>
        <begin position="100"/>
        <end position="119"/>
    </location>
</feature>
<feature type="transmembrane region" description="Helical" evidence="3">
    <location>
        <begin position="125"/>
        <end position="144"/>
    </location>
</feature>
<feature type="compositionally biased region" description="Polar residues" evidence="2">
    <location>
        <begin position="817"/>
        <end position="839"/>
    </location>
</feature>
<comment type="subcellular location">
    <subcellularLocation>
        <location evidence="1">Membrane</location>
        <topology evidence="1">Multi-pass membrane protein</topology>
    </subcellularLocation>
</comment>
<dbReference type="GO" id="GO:0008028">
    <property type="term" value="F:monocarboxylic acid transmembrane transporter activity"/>
    <property type="evidence" value="ECO:0007669"/>
    <property type="project" value="TreeGrafter"/>
</dbReference>
<dbReference type="Gene3D" id="1.20.1250.20">
    <property type="entry name" value="MFS general substrate transporter like domains"/>
    <property type="match status" value="1"/>
</dbReference>
<dbReference type="InterPro" id="IPR036259">
    <property type="entry name" value="MFS_trans_sf"/>
</dbReference>
<dbReference type="PANTHER" id="PTHR11360">
    <property type="entry name" value="MONOCARBOXYLATE TRANSPORTER"/>
    <property type="match status" value="1"/>
</dbReference>
<feature type="transmembrane region" description="Helical" evidence="3">
    <location>
        <begin position="156"/>
        <end position="178"/>
    </location>
</feature>
<feature type="region of interest" description="Disordered" evidence="2">
    <location>
        <begin position="709"/>
        <end position="731"/>
    </location>
</feature>
<feature type="transmembrane region" description="Helical" evidence="3">
    <location>
        <begin position="244"/>
        <end position="261"/>
    </location>
</feature>
<evidence type="ECO:0000256" key="1">
    <source>
        <dbReference type="ARBA" id="ARBA00004141"/>
    </source>
</evidence>
<feature type="region of interest" description="Disordered" evidence="2">
    <location>
        <begin position="537"/>
        <end position="557"/>
    </location>
</feature>
<dbReference type="Pfam" id="PF07690">
    <property type="entry name" value="MFS_1"/>
    <property type="match status" value="1"/>
</dbReference>
<keyword evidence="6" id="KW-1185">Reference proteome</keyword>
<proteinExistence type="predicted"/>
<evidence type="ECO:0000313" key="6">
    <source>
        <dbReference type="Proteomes" id="UP000242188"/>
    </source>
</evidence>
<evidence type="ECO:0000313" key="5">
    <source>
        <dbReference type="EMBL" id="OWF53663.1"/>
    </source>
</evidence>
<gene>
    <name evidence="5" type="ORF">KP79_PYT07672</name>
</gene>
<dbReference type="SUPFAM" id="SSF103473">
    <property type="entry name" value="MFS general substrate transporter"/>
    <property type="match status" value="1"/>
</dbReference>
<comment type="caution">
    <text evidence="5">The sequence shown here is derived from an EMBL/GenBank/DDBJ whole genome shotgun (WGS) entry which is preliminary data.</text>
</comment>
<evidence type="ECO:0000259" key="4">
    <source>
        <dbReference type="PROSITE" id="PS50850"/>
    </source>
</evidence>
<feature type="transmembrane region" description="Helical" evidence="3">
    <location>
        <begin position="31"/>
        <end position="53"/>
    </location>
</feature>
<dbReference type="OrthoDB" id="6499973at2759"/>
<dbReference type="InterPro" id="IPR050327">
    <property type="entry name" value="Proton-linked_MCT"/>
</dbReference>
<feature type="compositionally biased region" description="Basic and acidic residues" evidence="2">
    <location>
        <begin position="714"/>
        <end position="728"/>
    </location>
</feature>
<dbReference type="InterPro" id="IPR011701">
    <property type="entry name" value="MFS"/>
</dbReference>
<dbReference type="InterPro" id="IPR020846">
    <property type="entry name" value="MFS_dom"/>
</dbReference>
<feature type="transmembrane region" description="Helical" evidence="3">
    <location>
        <begin position="73"/>
        <end position="93"/>
    </location>
</feature>
<evidence type="ECO:0000256" key="2">
    <source>
        <dbReference type="SAM" id="MobiDB-lite"/>
    </source>
</evidence>
<dbReference type="CDD" id="cd17352">
    <property type="entry name" value="MFS_MCT_SLC16"/>
    <property type="match status" value="1"/>
</dbReference>